<dbReference type="EMBL" id="MN740043">
    <property type="protein sequence ID" value="QHT85658.1"/>
    <property type="molecule type" value="Genomic_DNA"/>
</dbReference>
<protein>
    <recommendedName>
        <fullName evidence="2">Cupin-like domain-containing protein</fullName>
    </recommendedName>
</protein>
<dbReference type="Gene3D" id="2.60.120.10">
    <property type="entry name" value="Jelly Rolls"/>
    <property type="match status" value="1"/>
</dbReference>
<organism evidence="1">
    <name type="scientific">viral metagenome</name>
    <dbReference type="NCBI Taxonomy" id="1070528"/>
    <lineage>
        <taxon>unclassified sequences</taxon>
        <taxon>metagenomes</taxon>
        <taxon>organismal metagenomes</taxon>
    </lineage>
</organism>
<accession>A0A6C0HY04</accession>
<evidence type="ECO:0000313" key="1">
    <source>
        <dbReference type="EMBL" id="QHT85658.1"/>
    </source>
</evidence>
<evidence type="ECO:0008006" key="2">
    <source>
        <dbReference type="Google" id="ProtNLM"/>
    </source>
</evidence>
<dbReference type="InterPro" id="IPR014710">
    <property type="entry name" value="RmlC-like_jellyroll"/>
</dbReference>
<reference evidence="1" key="1">
    <citation type="journal article" date="2020" name="Nature">
        <title>Giant virus diversity and host interactions through global metagenomics.</title>
        <authorList>
            <person name="Schulz F."/>
            <person name="Roux S."/>
            <person name="Paez-Espino D."/>
            <person name="Jungbluth S."/>
            <person name="Walsh D.A."/>
            <person name="Denef V.J."/>
            <person name="McMahon K.D."/>
            <person name="Konstantinidis K.T."/>
            <person name="Eloe-Fadrosh E.A."/>
            <person name="Kyrpides N.C."/>
            <person name="Woyke T."/>
        </authorList>
    </citation>
    <scope>NUCLEOTIDE SEQUENCE</scope>
    <source>
        <strain evidence="1">GVMAG-M-3300023184-182</strain>
    </source>
</reference>
<dbReference type="AlphaFoldDB" id="A0A6C0HY04"/>
<proteinExistence type="predicted"/>
<sequence length="378" mass="43992">MLITIVIFIVLFFLYIHINAHYAKNEDLEIYETDYTNNKDLQDVCNLKQPTLFEFSELCPELFENENYTLDKLCKKYDKYFVKVKDSTDYFTDPPTEIVDSVPLSLGNYRILAMTDSKKRYYTEGNDFFIEDAALSVSNVDEYLKPNFSVKTAYDIIAGSAGTCMPMQYHNHYRRFLIVTSGMVHVKMTPWKSNKYLHSLKDYDNYEFRSAMNVWSPDSNKSEKIRADYDRIKFTEFDVHKGYVLYIPPYWWYSLQFAENMDTVVLSATYDSAISMIANCTDLFKHFLQIQNNKEIITRTLVAEPKPVVEEKEVISNDELEGQGQGQGQPQINPLEELVYPSGEPHTGNAYELAEQLQSQPVVPIRDQHEQLFQHVLG</sequence>
<dbReference type="SUPFAM" id="SSF51197">
    <property type="entry name" value="Clavaminate synthase-like"/>
    <property type="match status" value="1"/>
</dbReference>
<name>A0A6C0HY04_9ZZZZ</name>